<evidence type="ECO:0000313" key="6">
    <source>
        <dbReference type="EMBL" id="CAD5117539.1"/>
    </source>
</evidence>
<dbReference type="AlphaFoldDB" id="A0A7I8VQG7"/>
<dbReference type="InterPro" id="IPR018247">
    <property type="entry name" value="EF_Hand_1_Ca_BS"/>
</dbReference>
<feature type="chain" id="PRO_5029828768" evidence="4">
    <location>
        <begin position="25"/>
        <end position="161"/>
    </location>
</feature>
<comment type="caution">
    <text evidence="6">The sequence shown here is derived from an EMBL/GenBank/DDBJ whole genome shotgun (WGS) entry which is preliminary data.</text>
</comment>
<gene>
    <name evidence="6" type="ORF">DGYR_LOCUS6058</name>
</gene>
<dbReference type="PROSITE" id="PS50222">
    <property type="entry name" value="EF_HAND_2"/>
    <property type="match status" value="2"/>
</dbReference>
<dbReference type="Pfam" id="PF13499">
    <property type="entry name" value="EF-hand_7"/>
    <property type="match status" value="1"/>
</dbReference>
<evidence type="ECO:0000256" key="3">
    <source>
        <dbReference type="ARBA" id="ARBA00022837"/>
    </source>
</evidence>
<feature type="signal peptide" evidence="4">
    <location>
        <begin position="1"/>
        <end position="24"/>
    </location>
</feature>
<feature type="domain" description="EF-hand" evidence="5">
    <location>
        <begin position="123"/>
        <end position="158"/>
    </location>
</feature>
<dbReference type="SUPFAM" id="SSF47473">
    <property type="entry name" value="EF-hand"/>
    <property type="match status" value="1"/>
</dbReference>
<dbReference type="InterPro" id="IPR011992">
    <property type="entry name" value="EF-hand-dom_pair"/>
</dbReference>
<proteinExistence type="predicted"/>
<organism evidence="6 7">
    <name type="scientific">Dimorphilus gyrociliatus</name>
    <dbReference type="NCBI Taxonomy" id="2664684"/>
    <lineage>
        <taxon>Eukaryota</taxon>
        <taxon>Metazoa</taxon>
        <taxon>Spiralia</taxon>
        <taxon>Lophotrochozoa</taxon>
        <taxon>Annelida</taxon>
        <taxon>Polychaeta</taxon>
        <taxon>Polychaeta incertae sedis</taxon>
        <taxon>Dinophilidae</taxon>
        <taxon>Dimorphilus</taxon>
    </lineage>
</organism>
<accession>A0A7I8VQG7</accession>
<dbReference type="OrthoDB" id="289247at2759"/>
<dbReference type="EMBL" id="CAJFCJ010000007">
    <property type="protein sequence ID" value="CAD5117539.1"/>
    <property type="molecule type" value="Genomic_DNA"/>
</dbReference>
<feature type="domain" description="EF-hand" evidence="5">
    <location>
        <begin position="67"/>
        <end position="102"/>
    </location>
</feature>
<keyword evidence="1 4" id="KW-0732">Signal</keyword>
<evidence type="ECO:0000313" key="7">
    <source>
        <dbReference type="Proteomes" id="UP000549394"/>
    </source>
</evidence>
<keyword evidence="2" id="KW-0677">Repeat</keyword>
<sequence>MFRREQLHTCLILTVCLALGSSLAGDDDDEIDSNYFRDGDITEDFKHIRKHLEGIIDVNKHDIEKMSVPQVLFHYFKSHDFDDNNRLDGLELMEAMSHSIESTMKLRLGDDFENVKDMQIRRRAIRLVDRILRDDDINGDGYIGYREFAKSTRLNKVLKRL</sequence>
<evidence type="ECO:0000259" key="5">
    <source>
        <dbReference type="PROSITE" id="PS50222"/>
    </source>
</evidence>
<dbReference type="GO" id="GO:0005509">
    <property type="term" value="F:calcium ion binding"/>
    <property type="evidence" value="ECO:0007669"/>
    <property type="project" value="InterPro"/>
</dbReference>
<dbReference type="PANTHER" id="PTHR23104:SF1">
    <property type="entry name" value="EF-HAND DOMAIN-CONTAINING PROTEIN"/>
    <property type="match status" value="1"/>
</dbReference>
<dbReference type="PROSITE" id="PS00018">
    <property type="entry name" value="EF_HAND_1"/>
    <property type="match status" value="2"/>
</dbReference>
<dbReference type="Gene3D" id="1.10.238.10">
    <property type="entry name" value="EF-hand"/>
    <property type="match status" value="1"/>
</dbReference>
<dbReference type="InterPro" id="IPR002048">
    <property type="entry name" value="EF_hand_dom"/>
</dbReference>
<reference evidence="6 7" key="1">
    <citation type="submission" date="2020-08" db="EMBL/GenBank/DDBJ databases">
        <authorList>
            <person name="Hejnol A."/>
        </authorList>
    </citation>
    <scope>NUCLEOTIDE SEQUENCE [LARGE SCALE GENOMIC DNA]</scope>
</reference>
<dbReference type="Proteomes" id="UP000549394">
    <property type="component" value="Unassembled WGS sequence"/>
</dbReference>
<protein>
    <submittedName>
        <fullName evidence="6">DgyrCDS6302</fullName>
    </submittedName>
</protein>
<keyword evidence="3" id="KW-0106">Calcium</keyword>
<name>A0A7I8VQG7_9ANNE</name>
<dbReference type="PANTHER" id="PTHR23104">
    <property type="entry name" value="MULTIPLE COAGULATION FACTOR DEFICIENCY PROTEIN 2 NEURAL STEM CELL DERIVED NEURONAL SURVIVAL PROTEIN"/>
    <property type="match status" value="1"/>
</dbReference>
<dbReference type="InterPro" id="IPR052110">
    <property type="entry name" value="MCFD2-like"/>
</dbReference>
<evidence type="ECO:0000256" key="2">
    <source>
        <dbReference type="ARBA" id="ARBA00022737"/>
    </source>
</evidence>
<evidence type="ECO:0000256" key="1">
    <source>
        <dbReference type="ARBA" id="ARBA00022729"/>
    </source>
</evidence>
<keyword evidence="7" id="KW-1185">Reference proteome</keyword>
<evidence type="ECO:0000256" key="4">
    <source>
        <dbReference type="SAM" id="SignalP"/>
    </source>
</evidence>